<accession>A0A5B8XYF2</accession>
<sequence length="257" mass="28517">MSNKIGKPIQNQLDTTREVVASIDTHIDLVTPKLDGWAGQNEGQWRAVMQGCRGELSGAADQLRDAATKLAEERSDDARHLEERDHLNGVLYDNTVNIKSAIDGSSRPQLLEETGLDGVTPRNAKNLLEYTGRAIRGLETVDARLESPLGFEFSTPEVAERLKPEHQALSDKLEVVAREYRELETALLRRDQAIERWTTTYQAVASILEQLYTIAGFEELAGRIRPTARRARGVDGPQDTDADDVVDTDVDVEPVEA</sequence>
<protein>
    <submittedName>
        <fullName evidence="2">Uncharacterized protein</fullName>
    </submittedName>
</protein>
<evidence type="ECO:0000313" key="3">
    <source>
        <dbReference type="Proteomes" id="UP000315995"/>
    </source>
</evidence>
<dbReference type="RefSeq" id="WP_141195712.1">
    <property type="nucleotide sequence ID" value="NZ_CP041186.1"/>
</dbReference>
<dbReference type="Proteomes" id="UP000315995">
    <property type="component" value="Chromosome"/>
</dbReference>
<organism evidence="2 3">
    <name type="scientific">Persicimonas caeni</name>
    <dbReference type="NCBI Taxonomy" id="2292766"/>
    <lineage>
        <taxon>Bacteria</taxon>
        <taxon>Deltaproteobacteria</taxon>
        <taxon>Bradymonadales</taxon>
        <taxon>Bradymonadaceae</taxon>
        <taxon>Persicimonas</taxon>
    </lineage>
</organism>
<evidence type="ECO:0000313" key="2">
    <source>
        <dbReference type="EMBL" id="QDG49213.1"/>
    </source>
</evidence>
<evidence type="ECO:0000256" key="1">
    <source>
        <dbReference type="SAM" id="MobiDB-lite"/>
    </source>
</evidence>
<name>A0A4Y6PLX0_PERCE</name>
<feature type="region of interest" description="Disordered" evidence="1">
    <location>
        <begin position="229"/>
        <end position="257"/>
    </location>
</feature>
<dbReference type="EMBL" id="CP041186">
    <property type="protein sequence ID" value="QDG49213.1"/>
    <property type="molecule type" value="Genomic_DNA"/>
</dbReference>
<reference evidence="2 3" key="1">
    <citation type="submission" date="2019-06" db="EMBL/GenBank/DDBJ databases">
        <title>Persicimonas caeni gen. nov., sp. nov., a predatory bacterium isolated from solar saltern.</title>
        <authorList>
            <person name="Wang S."/>
        </authorList>
    </citation>
    <scope>NUCLEOTIDE SEQUENCE [LARGE SCALE GENOMIC DNA]</scope>
    <source>
        <strain evidence="2 3">YN101</strain>
    </source>
</reference>
<dbReference type="AlphaFoldDB" id="A0A4Y6PLX0"/>
<accession>A0A4Y6PLX0</accession>
<feature type="compositionally biased region" description="Acidic residues" evidence="1">
    <location>
        <begin position="238"/>
        <end position="257"/>
    </location>
</feature>
<gene>
    <name evidence="2" type="ORF">FIV42_00195</name>
</gene>
<proteinExistence type="predicted"/>
<keyword evidence="3" id="KW-1185">Reference proteome</keyword>